<comment type="catalytic activity">
    <reaction evidence="8">
        <text>a 5-methoxy-2-methyl-3-(all-trans-polyprenyl)benzene-1,4-diol + AH2 + O2 = a 3-demethylubiquinol + A + H2O</text>
        <dbReference type="Rhea" id="RHEA:50908"/>
        <dbReference type="Rhea" id="RHEA-COMP:10859"/>
        <dbReference type="Rhea" id="RHEA-COMP:10914"/>
        <dbReference type="ChEBI" id="CHEBI:13193"/>
        <dbReference type="ChEBI" id="CHEBI:15377"/>
        <dbReference type="ChEBI" id="CHEBI:15379"/>
        <dbReference type="ChEBI" id="CHEBI:17499"/>
        <dbReference type="ChEBI" id="CHEBI:84167"/>
        <dbReference type="ChEBI" id="CHEBI:84422"/>
        <dbReference type="EC" id="1.14.99.60"/>
    </reaction>
</comment>
<evidence type="ECO:0000313" key="9">
    <source>
        <dbReference type="Proteomes" id="UP000095287"/>
    </source>
</evidence>
<keyword evidence="2 8" id="KW-0831">Ubiquinone biosynthesis</keyword>
<feature type="binding site" evidence="8">
    <location>
        <position position="30"/>
    </location>
    <ligand>
        <name>Fe cation</name>
        <dbReference type="ChEBI" id="CHEBI:24875"/>
        <label>1</label>
    </ligand>
</feature>
<keyword evidence="5 8" id="KW-0408">Iron</keyword>
<dbReference type="AlphaFoldDB" id="A0A1I7YCR2"/>
<dbReference type="GO" id="GO:0010468">
    <property type="term" value="P:regulation of gene expression"/>
    <property type="evidence" value="ECO:0007669"/>
    <property type="project" value="TreeGrafter"/>
</dbReference>
<sequence>MQRMFVRFAHSTAQRQKLVEKIVRVDHAGELGADRIYAGQMAVLSGQPISSVIKHMWDEEKEHLDTMERLCAKHNVPPTVFAPIFSVAAFALGAGSAMLGKEGAMACTVAVEELIGKHYNDQIKELIEDDPAEHKDLLKTLTRLRDEELEHHDTGIEHDGLKAPMYDAMKWVIQTGCKGAIWVSEKV</sequence>
<dbReference type="PANTHER" id="PTHR11237:SF4">
    <property type="entry name" value="5-DEMETHOXYUBIQUINONE HYDROXYLASE, MITOCHONDRIAL"/>
    <property type="match status" value="1"/>
</dbReference>
<dbReference type="InterPro" id="IPR009078">
    <property type="entry name" value="Ferritin-like_SF"/>
</dbReference>
<evidence type="ECO:0000256" key="6">
    <source>
        <dbReference type="ARBA" id="ARBA00023033"/>
    </source>
</evidence>
<comment type="subunit">
    <text evidence="8">Component of a multi-subunit COQ enzyme complex.</text>
</comment>
<reference evidence="10" key="1">
    <citation type="submission" date="2016-11" db="UniProtKB">
        <authorList>
            <consortium name="WormBaseParasite"/>
        </authorList>
    </citation>
    <scope>IDENTIFICATION</scope>
</reference>
<dbReference type="Pfam" id="PF03232">
    <property type="entry name" value="COQ7"/>
    <property type="match status" value="1"/>
</dbReference>
<dbReference type="Proteomes" id="UP000095287">
    <property type="component" value="Unplaced"/>
</dbReference>
<evidence type="ECO:0000256" key="4">
    <source>
        <dbReference type="ARBA" id="ARBA00023002"/>
    </source>
</evidence>
<evidence type="ECO:0000256" key="2">
    <source>
        <dbReference type="ARBA" id="ARBA00022688"/>
    </source>
</evidence>
<comment type="cofactor">
    <cofactor evidence="8">
        <name>Fe cation</name>
        <dbReference type="ChEBI" id="CHEBI:24875"/>
    </cofactor>
    <text evidence="8">Binds 2 iron ions per subunit.</text>
</comment>
<evidence type="ECO:0000256" key="1">
    <source>
        <dbReference type="ARBA" id="ARBA00004749"/>
    </source>
</evidence>
<evidence type="ECO:0000313" key="10">
    <source>
        <dbReference type="WBParaSite" id="L893_g15007.t1"/>
    </source>
</evidence>
<dbReference type="GO" id="GO:2000377">
    <property type="term" value="P:regulation of reactive oxygen species metabolic process"/>
    <property type="evidence" value="ECO:0007669"/>
    <property type="project" value="TreeGrafter"/>
</dbReference>
<dbReference type="SUPFAM" id="SSF47240">
    <property type="entry name" value="Ferritin-like"/>
    <property type="match status" value="1"/>
</dbReference>
<feature type="binding site" evidence="8">
    <location>
        <position position="148"/>
    </location>
    <ligand>
        <name>Fe cation</name>
        <dbReference type="ChEBI" id="CHEBI:24875"/>
        <label>2</label>
    </ligand>
</feature>
<comment type="similarity">
    <text evidence="8">Belongs to the COQ7 family.</text>
</comment>
<comment type="function">
    <text evidence="8">Catalyzes the hydroxylation of 2-polyprenyl-3-methyl-6-methoxy-1,4-benzoquinol (DMQH2) during ubiquinone biosynthesis. Has also a structural role in the COQ enzyme complex, stabilizing other COQ polypeptides. Involved in lifespan determination in a ubiquinone-independent manner.</text>
</comment>
<keyword evidence="9" id="KW-1185">Reference proteome</keyword>
<dbReference type="GO" id="GO:0031314">
    <property type="term" value="C:extrinsic component of mitochondrial inner membrane"/>
    <property type="evidence" value="ECO:0007669"/>
    <property type="project" value="UniProtKB-UniRule"/>
</dbReference>
<dbReference type="UniPathway" id="UPA00232"/>
<dbReference type="CDD" id="cd01042">
    <property type="entry name" value="DMQH"/>
    <property type="match status" value="1"/>
</dbReference>
<evidence type="ECO:0000256" key="5">
    <source>
        <dbReference type="ARBA" id="ARBA00023004"/>
    </source>
</evidence>
<comment type="pathway">
    <text evidence="1 8">Cofactor biosynthesis; ubiquinone biosynthesis.</text>
</comment>
<dbReference type="GO" id="GO:0005634">
    <property type="term" value="C:nucleus"/>
    <property type="evidence" value="ECO:0007669"/>
    <property type="project" value="TreeGrafter"/>
</dbReference>
<protein>
    <recommendedName>
        <fullName evidence="8">5-demethoxyubiquinone hydroxylase, mitochondrial</fullName>
        <shortName evidence="8">DMQ hydroxylase</shortName>
        <ecNumber evidence="8">1.14.99.60</ecNumber>
    </recommendedName>
    <alternativeName>
        <fullName evidence="8">Ubiquinone biosynthesis monooxygenase COQ7</fullName>
    </alternativeName>
</protein>
<dbReference type="PANTHER" id="PTHR11237">
    <property type="entry name" value="COENZYME Q10 BIOSYNTHESIS PROTEIN 7"/>
    <property type="match status" value="1"/>
</dbReference>
<feature type="binding site" evidence="8">
    <location>
        <position position="151"/>
    </location>
    <ligand>
        <name>Fe cation</name>
        <dbReference type="ChEBI" id="CHEBI:24875"/>
        <label>2</label>
    </ligand>
</feature>
<name>A0A1I7YCR2_9BILA</name>
<keyword evidence="7 8" id="KW-0472">Membrane</keyword>
<proteinExistence type="inferred from homology"/>
<evidence type="ECO:0000256" key="3">
    <source>
        <dbReference type="ARBA" id="ARBA00022723"/>
    </source>
</evidence>
<dbReference type="GO" id="GO:0006744">
    <property type="term" value="P:ubiquinone biosynthetic process"/>
    <property type="evidence" value="ECO:0007669"/>
    <property type="project" value="UniProtKB-UniRule"/>
</dbReference>
<feature type="binding site" evidence="8">
    <location>
        <position position="60"/>
    </location>
    <ligand>
        <name>Fe cation</name>
        <dbReference type="ChEBI" id="CHEBI:24875"/>
        <label>2</label>
    </ligand>
</feature>
<keyword evidence="3 8" id="KW-0479">Metal-binding</keyword>
<feature type="binding site" evidence="8">
    <location>
        <position position="60"/>
    </location>
    <ligand>
        <name>Fe cation</name>
        <dbReference type="ChEBI" id="CHEBI:24875"/>
        <label>1</label>
    </ligand>
</feature>
<comment type="subcellular location">
    <subcellularLocation>
        <location evidence="8">Mitochondrion inner membrane</location>
        <topology evidence="8">Peripheral membrane protein</topology>
        <orientation evidence="8">Matrix side</orientation>
    </subcellularLocation>
</comment>
<keyword evidence="4 8" id="KW-0560">Oxidoreductase</keyword>
<dbReference type="GO" id="GO:0008340">
    <property type="term" value="P:determination of adult lifespan"/>
    <property type="evidence" value="ECO:0007669"/>
    <property type="project" value="TreeGrafter"/>
</dbReference>
<keyword evidence="8" id="KW-0999">Mitochondrion inner membrane</keyword>
<feature type="binding site" evidence="8">
    <location>
        <position position="112"/>
    </location>
    <ligand>
        <name>Fe cation</name>
        <dbReference type="ChEBI" id="CHEBI:24875"/>
        <label>2</label>
    </ligand>
</feature>
<dbReference type="WBParaSite" id="L893_g15007.t1">
    <property type="protein sequence ID" value="L893_g15007.t1"/>
    <property type="gene ID" value="L893_g15007"/>
</dbReference>
<dbReference type="GO" id="GO:0008682">
    <property type="term" value="F:3-demethoxyubiquinol 3-hydroxylase activity"/>
    <property type="evidence" value="ECO:0007669"/>
    <property type="project" value="UniProtKB-EC"/>
</dbReference>
<dbReference type="GO" id="GO:0046872">
    <property type="term" value="F:metal ion binding"/>
    <property type="evidence" value="ECO:0007669"/>
    <property type="project" value="UniProtKB-KW"/>
</dbReference>
<dbReference type="HAMAP" id="MF_01658">
    <property type="entry name" value="COQ7"/>
    <property type="match status" value="1"/>
</dbReference>
<evidence type="ECO:0000256" key="7">
    <source>
        <dbReference type="ARBA" id="ARBA00023136"/>
    </source>
</evidence>
<keyword evidence="8" id="KW-0496">Mitochondrion</keyword>
<organism evidence="9 10">
    <name type="scientific">Steinernema glaseri</name>
    <dbReference type="NCBI Taxonomy" id="37863"/>
    <lineage>
        <taxon>Eukaryota</taxon>
        <taxon>Metazoa</taxon>
        <taxon>Ecdysozoa</taxon>
        <taxon>Nematoda</taxon>
        <taxon>Chromadorea</taxon>
        <taxon>Rhabditida</taxon>
        <taxon>Tylenchina</taxon>
        <taxon>Panagrolaimomorpha</taxon>
        <taxon>Strongyloidoidea</taxon>
        <taxon>Steinernematidae</taxon>
        <taxon>Steinernema</taxon>
    </lineage>
</organism>
<keyword evidence="6 8" id="KW-0503">Monooxygenase</keyword>
<feature type="binding site" evidence="8">
    <location>
        <position position="148"/>
    </location>
    <ligand>
        <name>Fe cation</name>
        <dbReference type="ChEBI" id="CHEBI:24875"/>
        <label>1</label>
    </ligand>
</feature>
<dbReference type="EC" id="1.14.99.60" evidence="8"/>
<evidence type="ECO:0000256" key="8">
    <source>
        <dbReference type="HAMAP-Rule" id="MF_03194"/>
    </source>
</evidence>
<feature type="binding site" evidence="8">
    <location>
        <position position="63"/>
    </location>
    <ligand>
        <name>Fe cation</name>
        <dbReference type="ChEBI" id="CHEBI:24875"/>
        <label>1</label>
    </ligand>
</feature>
<dbReference type="GO" id="GO:0016709">
    <property type="term" value="F:oxidoreductase activity, acting on paired donors, with incorporation or reduction of molecular oxygen, NAD(P)H as one donor, and incorporation of one atom of oxygen"/>
    <property type="evidence" value="ECO:0007669"/>
    <property type="project" value="UniProtKB-UniRule"/>
</dbReference>
<accession>A0A1I7YCR2</accession>
<dbReference type="InterPro" id="IPR011566">
    <property type="entry name" value="Ubq_synth_Coq7"/>
</dbReference>